<evidence type="ECO:0000313" key="1">
    <source>
        <dbReference type="EMBL" id="SUC31963.1"/>
    </source>
</evidence>
<name>A0A379FUC1_PRORE</name>
<organism evidence="1 2">
    <name type="scientific">Providencia rettgeri</name>
    <dbReference type="NCBI Taxonomy" id="587"/>
    <lineage>
        <taxon>Bacteria</taxon>
        <taxon>Pseudomonadati</taxon>
        <taxon>Pseudomonadota</taxon>
        <taxon>Gammaproteobacteria</taxon>
        <taxon>Enterobacterales</taxon>
        <taxon>Morganellaceae</taxon>
        <taxon>Providencia</taxon>
    </lineage>
</organism>
<protein>
    <submittedName>
        <fullName evidence="1">Uncharacterized protein</fullName>
    </submittedName>
</protein>
<dbReference type="EMBL" id="UGTZ01000001">
    <property type="protein sequence ID" value="SUC31963.1"/>
    <property type="molecule type" value="Genomic_DNA"/>
</dbReference>
<gene>
    <name evidence="1" type="ORF">NCTC11801_02936</name>
</gene>
<accession>A0A379FUC1</accession>
<dbReference type="RefSeq" id="WP_147281938.1">
    <property type="nucleotide sequence ID" value="NZ_CP077319.1"/>
</dbReference>
<dbReference type="Proteomes" id="UP000254208">
    <property type="component" value="Unassembled WGS sequence"/>
</dbReference>
<sequence length="60" mass="6732">MNNLIKEVNTLKLNSFASQVLSFLRVNPEATVADILNAGIGNSQPEIEFVIYQLRMFGYV</sequence>
<dbReference type="GeneID" id="93674924"/>
<reference evidence="1 2" key="1">
    <citation type="submission" date="2018-06" db="EMBL/GenBank/DDBJ databases">
        <authorList>
            <consortium name="Pathogen Informatics"/>
            <person name="Doyle S."/>
        </authorList>
    </citation>
    <scope>NUCLEOTIDE SEQUENCE [LARGE SCALE GENOMIC DNA]</scope>
    <source>
        <strain evidence="1 2">NCTC11801</strain>
    </source>
</reference>
<evidence type="ECO:0000313" key="2">
    <source>
        <dbReference type="Proteomes" id="UP000254208"/>
    </source>
</evidence>
<dbReference type="AlphaFoldDB" id="A0A379FUC1"/>
<proteinExistence type="predicted"/>